<dbReference type="GO" id="GO:0005829">
    <property type="term" value="C:cytosol"/>
    <property type="evidence" value="ECO:0007669"/>
    <property type="project" value="TreeGrafter"/>
</dbReference>
<comment type="subcellular location">
    <subcellularLocation>
        <location evidence="2">Cytoplasm</location>
    </subcellularLocation>
</comment>
<dbReference type="SUPFAM" id="SSF48013">
    <property type="entry name" value="NusB-like"/>
    <property type="match status" value="1"/>
</dbReference>
<proteinExistence type="inferred from homology"/>
<keyword evidence="9 13" id="KW-0694">RNA-binding</keyword>
<dbReference type="InterPro" id="IPR006027">
    <property type="entry name" value="NusB_RsmB_TIM44"/>
</dbReference>
<dbReference type="STRING" id="1548547.BA177_00495"/>
<dbReference type="InterPro" id="IPR001678">
    <property type="entry name" value="MeTrfase_RsmB-F_NOP2_dom"/>
</dbReference>
<dbReference type="FunFam" id="3.40.50.150:FF:000022">
    <property type="entry name" value="Ribosomal RNA small subunit methyltransferase B"/>
    <property type="match status" value="1"/>
</dbReference>
<evidence type="ECO:0000256" key="13">
    <source>
        <dbReference type="PROSITE-ProRule" id="PRU01023"/>
    </source>
</evidence>
<dbReference type="OrthoDB" id="9810297at2"/>
<evidence type="ECO:0000256" key="5">
    <source>
        <dbReference type="ARBA" id="ARBA00022552"/>
    </source>
</evidence>
<reference evidence="15 16" key="1">
    <citation type="submission" date="2016-06" db="EMBL/GenBank/DDBJ databases">
        <title>Complete genome sequence of a deep-branching marine Gamma Proteobacterium Woeseia oceani type strain XK5.</title>
        <authorList>
            <person name="Mu D."/>
            <person name="Du Z."/>
        </authorList>
    </citation>
    <scope>NUCLEOTIDE SEQUENCE [LARGE SCALE GENOMIC DNA]</scope>
    <source>
        <strain evidence="15 16">XK5</strain>
    </source>
</reference>
<comment type="catalytic activity">
    <reaction evidence="12">
        <text>cytidine(967) in 16S rRNA + S-adenosyl-L-methionine = 5-methylcytidine(967) in 16S rRNA + S-adenosyl-L-homocysteine + H(+)</text>
        <dbReference type="Rhea" id="RHEA:42748"/>
        <dbReference type="Rhea" id="RHEA-COMP:10219"/>
        <dbReference type="Rhea" id="RHEA-COMP:10220"/>
        <dbReference type="ChEBI" id="CHEBI:15378"/>
        <dbReference type="ChEBI" id="CHEBI:57856"/>
        <dbReference type="ChEBI" id="CHEBI:59789"/>
        <dbReference type="ChEBI" id="CHEBI:74483"/>
        <dbReference type="ChEBI" id="CHEBI:82748"/>
        <dbReference type="EC" id="2.1.1.176"/>
    </reaction>
</comment>
<keyword evidence="16" id="KW-1185">Reference proteome</keyword>
<dbReference type="Gene3D" id="3.40.50.150">
    <property type="entry name" value="Vaccinia Virus protein VP39"/>
    <property type="match status" value="1"/>
</dbReference>
<dbReference type="Pfam" id="PF22458">
    <property type="entry name" value="RsmF-B_ferredox"/>
    <property type="match status" value="1"/>
</dbReference>
<evidence type="ECO:0000256" key="2">
    <source>
        <dbReference type="ARBA" id="ARBA00004496"/>
    </source>
</evidence>
<dbReference type="KEGG" id="woc:BA177_00495"/>
<dbReference type="CDD" id="cd02440">
    <property type="entry name" value="AdoMet_MTases"/>
    <property type="match status" value="1"/>
</dbReference>
<evidence type="ECO:0000256" key="4">
    <source>
        <dbReference type="ARBA" id="ARBA00022490"/>
    </source>
</evidence>
<keyword evidence="5" id="KW-0698">rRNA processing</keyword>
<evidence type="ECO:0000256" key="8">
    <source>
        <dbReference type="ARBA" id="ARBA00022691"/>
    </source>
</evidence>
<feature type="domain" description="SAM-dependent MTase RsmB/NOP-type" evidence="14">
    <location>
        <begin position="149"/>
        <end position="436"/>
    </location>
</feature>
<feature type="binding site" evidence="13">
    <location>
        <position position="301"/>
    </location>
    <ligand>
        <name>S-adenosyl-L-methionine</name>
        <dbReference type="ChEBI" id="CHEBI:59789"/>
    </ligand>
</feature>
<dbReference type="InterPro" id="IPR029063">
    <property type="entry name" value="SAM-dependent_MTases_sf"/>
</dbReference>
<evidence type="ECO:0000256" key="9">
    <source>
        <dbReference type="ARBA" id="ARBA00022884"/>
    </source>
</evidence>
<dbReference type="PRINTS" id="PR02008">
    <property type="entry name" value="RCMTFAMILY"/>
</dbReference>
<organism evidence="15 16">
    <name type="scientific">Woeseia oceani</name>
    <dbReference type="NCBI Taxonomy" id="1548547"/>
    <lineage>
        <taxon>Bacteria</taxon>
        <taxon>Pseudomonadati</taxon>
        <taxon>Pseudomonadota</taxon>
        <taxon>Gammaproteobacteria</taxon>
        <taxon>Woeseiales</taxon>
        <taxon>Woeseiaceae</taxon>
        <taxon>Woeseia</taxon>
    </lineage>
</organism>
<dbReference type="PANTHER" id="PTHR22807">
    <property type="entry name" value="NOP2 YEAST -RELATED NOL1/NOP2/FMU SUN DOMAIN-CONTAINING"/>
    <property type="match status" value="1"/>
</dbReference>
<dbReference type="InterPro" id="IPR035926">
    <property type="entry name" value="NusB-like_sf"/>
</dbReference>
<dbReference type="Gene3D" id="3.30.70.1170">
    <property type="entry name" value="Sun protein, domain 3"/>
    <property type="match status" value="1"/>
</dbReference>
<dbReference type="RefSeq" id="WP_068611757.1">
    <property type="nucleotide sequence ID" value="NZ_CP016268.1"/>
</dbReference>
<evidence type="ECO:0000313" key="15">
    <source>
        <dbReference type="EMBL" id="ANO49895.1"/>
    </source>
</evidence>
<keyword evidence="7 13" id="KW-0808">Transferase</keyword>
<gene>
    <name evidence="15" type="ORF">BA177_00495</name>
</gene>
<protein>
    <recommendedName>
        <fullName evidence="3">16S rRNA (cytosine(967)-C(5))-methyltransferase</fullName>
        <ecNumber evidence="3">2.1.1.176</ecNumber>
    </recommendedName>
    <alternativeName>
        <fullName evidence="10">16S rRNA m5C967 methyltransferase</fullName>
    </alternativeName>
    <alternativeName>
        <fullName evidence="11">rRNA (cytosine-C(5)-)-methyltransferase RsmB</fullName>
    </alternativeName>
</protein>
<dbReference type="Pfam" id="PF01189">
    <property type="entry name" value="Methyltr_RsmB-F"/>
    <property type="match status" value="1"/>
</dbReference>
<dbReference type="NCBIfam" id="NF008149">
    <property type="entry name" value="PRK10901.1"/>
    <property type="match status" value="1"/>
</dbReference>
<keyword evidence="4" id="KW-0963">Cytoplasm</keyword>
<dbReference type="Gene3D" id="1.10.940.10">
    <property type="entry name" value="NusB-like"/>
    <property type="match status" value="1"/>
</dbReference>
<dbReference type="GO" id="GO:0006355">
    <property type="term" value="P:regulation of DNA-templated transcription"/>
    <property type="evidence" value="ECO:0007669"/>
    <property type="project" value="InterPro"/>
</dbReference>
<dbReference type="Gene3D" id="1.10.287.730">
    <property type="entry name" value="Helix hairpin bin"/>
    <property type="match status" value="1"/>
</dbReference>
<evidence type="ECO:0000256" key="10">
    <source>
        <dbReference type="ARBA" id="ARBA00030399"/>
    </source>
</evidence>
<dbReference type="InterPro" id="IPR054728">
    <property type="entry name" value="RsmB-like_ferredoxin"/>
</dbReference>
<accession>A0A193LBI8</accession>
<dbReference type="InterPro" id="IPR023267">
    <property type="entry name" value="RCMT"/>
</dbReference>
<evidence type="ECO:0000259" key="14">
    <source>
        <dbReference type="PROSITE" id="PS51686"/>
    </source>
</evidence>
<dbReference type="PROSITE" id="PS51686">
    <property type="entry name" value="SAM_MT_RSMB_NOP"/>
    <property type="match status" value="1"/>
</dbReference>
<evidence type="ECO:0000313" key="16">
    <source>
        <dbReference type="Proteomes" id="UP000092695"/>
    </source>
</evidence>
<dbReference type="GO" id="GO:0009383">
    <property type="term" value="F:rRNA (cytosine-C5-)-methyltransferase activity"/>
    <property type="evidence" value="ECO:0007669"/>
    <property type="project" value="TreeGrafter"/>
</dbReference>
<evidence type="ECO:0000256" key="3">
    <source>
        <dbReference type="ARBA" id="ARBA00012140"/>
    </source>
</evidence>
<feature type="binding site" evidence="13">
    <location>
        <position position="275"/>
    </location>
    <ligand>
        <name>S-adenosyl-L-methionine</name>
        <dbReference type="ChEBI" id="CHEBI:59789"/>
    </ligand>
</feature>
<feature type="active site" description="Nucleophile" evidence="13">
    <location>
        <position position="373"/>
    </location>
</feature>
<name>A0A193LBI8_9GAMM</name>
<feature type="binding site" evidence="13">
    <location>
        <begin position="251"/>
        <end position="257"/>
    </location>
    <ligand>
        <name>S-adenosyl-L-methionine</name>
        <dbReference type="ChEBI" id="CHEBI:59789"/>
    </ligand>
</feature>
<dbReference type="PANTHER" id="PTHR22807:SF61">
    <property type="entry name" value="NOL1_NOP2_SUN FAMILY PROTEIN _ ANTITERMINATION NUSB DOMAIN-CONTAINING PROTEIN"/>
    <property type="match status" value="1"/>
</dbReference>
<dbReference type="InterPro" id="IPR049560">
    <property type="entry name" value="MeTrfase_RsmB-F_NOP2_cat"/>
</dbReference>
<dbReference type="EC" id="2.1.1.176" evidence="3"/>
<keyword evidence="6 13" id="KW-0489">Methyltransferase</keyword>
<keyword evidence="8 13" id="KW-0949">S-adenosyl-L-methionine</keyword>
<feature type="binding site" evidence="13">
    <location>
        <position position="320"/>
    </location>
    <ligand>
        <name>S-adenosyl-L-methionine</name>
        <dbReference type="ChEBI" id="CHEBI:59789"/>
    </ligand>
</feature>
<dbReference type="GO" id="GO:0070475">
    <property type="term" value="P:rRNA base methylation"/>
    <property type="evidence" value="ECO:0007669"/>
    <property type="project" value="TreeGrafter"/>
</dbReference>
<dbReference type="InterPro" id="IPR004573">
    <property type="entry name" value="rRNA_ssu_MeTfrase_B"/>
</dbReference>
<dbReference type="AlphaFoldDB" id="A0A193LBI8"/>
<evidence type="ECO:0000256" key="6">
    <source>
        <dbReference type="ARBA" id="ARBA00022603"/>
    </source>
</evidence>
<dbReference type="EMBL" id="CP016268">
    <property type="protein sequence ID" value="ANO49895.1"/>
    <property type="molecule type" value="Genomic_DNA"/>
</dbReference>
<evidence type="ECO:0000256" key="11">
    <source>
        <dbReference type="ARBA" id="ARBA00031088"/>
    </source>
</evidence>
<dbReference type="SUPFAM" id="SSF53335">
    <property type="entry name" value="S-adenosyl-L-methionine-dependent methyltransferases"/>
    <property type="match status" value="1"/>
</dbReference>
<comment type="similarity">
    <text evidence="13">Belongs to the class I-like SAM-binding methyltransferase superfamily. RsmB/NOP family.</text>
</comment>
<dbReference type="GO" id="GO:0003723">
    <property type="term" value="F:RNA binding"/>
    <property type="evidence" value="ECO:0007669"/>
    <property type="project" value="UniProtKB-UniRule"/>
</dbReference>
<evidence type="ECO:0000256" key="12">
    <source>
        <dbReference type="ARBA" id="ARBA00047283"/>
    </source>
</evidence>
<comment type="function">
    <text evidence="1">Specifically methylates the cytosine at position 967 (m5C967) of 16S rRNA.</text>
</comment>
<dbReference type="Pfam" id="PF01029">
    <property type="entry name" value="NusB"/>
    <property type="match status" value="1"/>
</dbReference>
<dbReference type="NCBIfam" id="TIGR00563">
    <property type="entry name" value="rsmB"/>
    <property type="match status" value="1"/>
</dbReference>
<evidence type="ECO:0000256" key="7">
    <source>
        <dbReference type="ARBA" id="ARBA00022679"/>
    </source>
</evidence>
<dbReference type="Proteomes" id="UP000092695">
    <property type="component" value="Chromosome"/>
</dbReference>
<evidence type="ECO:0000256" key="1">
    <source>
        <dbReference type="ARBA" id="ARBA00002724"/>
    </source>
</evidence>
<sequence>MAASKSGVLLRAEAAKAVNAVRSNGRSLDEALATAEQRVASADHPLLRHLCYETLRHHWQLRAQIAALLSKPLARRDALIEDLIAVGLAQLQHTRVAPHAAVSQTVEAVRLLRLPKFAGLVNAVLRRYQRETPVGEGDEAQCNHPLWLLQRLQADWPEQWPAIVAANNERAPMWLRLKPGPIDPETYAVGLDTPAGMTPGLDSALCLAEALPVDELPGFSAGTVSVQDGAAQLAAPWLLDGYGNGRILDACAAPGGKTAHLLELAGPNAVLTAIDSDAARLERVRETLDRTGGNATLVCADASKPEAWWDGVPFERILLDAPCSASGVIRRHPDIRLLRRDSDIEALAGRQLDMLSALWPLLAPGGRLLYVTCSVFAAENDVVVSKFLMGQADAQEEALLPNNNVRALMCRKVAGWQILPGTERLDGFYFACLTKASVTPE</sequence>